<dbReference type="PANTHER" id="PTHR17985:SF8">
    <property type="entry name" value="TRANSPORT AND GOLGI ORGANIZATION PROTEIN 2 HOMOLOG"/>
    <property type="match status" value="1"/>
</dbReference>
<dbReference type="Pfam" id="PF05742">
    <property type="entry name" value="TANGO2"/>
    <property type="match status" value="1"/>
</dbReference>
<evidence type="ECO:0000313" key="2">
    <source>
        <dbReference type="Proteomes" id="UP000745859"/>
    </source>
</evidence>
<reference evidence="1 2" key="1">
    <citation type="submission" date="2020-03" db="EMBL/GenBank/DDBJ databases">
        <title>Genomic Encyclopedia of Type Strains, Phase IV (KMG-IV): sequencing the most valuable type-strain genomes for metagenomic binning, comparative biology and taxonomic classification.</title>
        <authorList>
            <person name="Goeker M."/>
        </authorList>
    </citation>
    <scope>NUCLEOTIDE SEQUENCE [LARGE SCALE GENOMIC DNA]</scope>
    <source>
        <strain evidence="1 2">DSM 101599</strain>
    </source>
</reference>
<keyword evidence="2" id="KW-1185">Reference proteome</keyword>
<organism evidence="1 2">
    <name type="scientific">Wenyingzhuangia heitensis</name>
    <dbReference type="NCBI Taxonomy" id="1487859"/>
    <lineage>
        <taxon>Bacteria</taxon>
        <taxon>Pseudomonadati</taxon>
        <taxon>Bacteroidota</taxon>
        <taxon>Flavobacteriia</taxon>
        <taxon>Flavobacteriales</taxon>
        <taxon>Flavobacteriaceae</taxon>
        <taxon>Wenyingzhuangia</taxon>
    </lineage>
</organism>
<dbReference type="Proteomes" id="UP000745859">
    <property type="component" value="Unassembled WGS sequence"/>
</dbReference>
<name>A0ABX0U7S0_9FLAO</name>
<proteinExistence type="predicted"/>
<sequence length="241" mass="27692">MCTVTYVPTLKGFVFISNRDEQVERETLPPAYYKELDVNLMYPKDNVAGGTWIGVSEQKRLVCLLNGGFIYHDPAIKYPKSRGVVVKSILTCNNLKTTLESIDLTDVAPFTLTVVDWESTNKAYELVWCNKTKHVTVLNADQPYIWSSSTLYTDEVKVLRKEWFAKDILSQKGCVKEKLLKFHQNDSLGSVEIAPKMKRDIVETISTTVVVKEQDKLSMQYFDYVKNETHRFNNLFDKVNV</sequence>
<dbReference type="InterPro" id="IPR008551">
    <property type="entry name" value="TANGO2"/>
</dbReference>
<evidence type="ECO:0008006" key="3">
    <source>
        <dbReference type="Google" id="ProtNLM"/>
    </source>
</evidence>
<dbReference type="RefSeq" id="WP_167182018.1">
    <property type="nucleotide sequence ID" value="NZ_JAASQL010000001.1"/>
</dbReference>
<accession>A0ABX0U7S0</accession>
<comment type="caution">
    <text evidence="1">The sequence shown here is derived from an EMBL/GenBank/DDBJ whole genome shotgun (WGS) entry which is preliminary data.</text>
</comment>
<protein>
    <recommendedName>
        <fullName evidence="3">Transport and Golgi organisation 2</fullName>
    </recommendedName>
</protein>
<evidence type="ECO:0000313" key="1">
    <source>
        <dbReference type="EMBL" id="NIJ43571.1"/>
    </source>
</evidence>
<dbReference type="PANTHER" id="PTHR17985">
    <property type="entry name" value="SER/THR-RICH PROTEIN T10 IN DGCR REGION"/>
    <property type="match status" value="1"/>
</dbReference>
<gene>
    <name evidence="1" type="ORF">FHR24_000010</name>
</gene>
<dbReference type="EMBL" id="JAASQL010000001">
    <property type="protein sequence ID" value="NIJ43571.1"/>
    <property type="molecule type" value="Genomic_DNA"/>
</dbReference>